<name>A0ABX7BEY0_9PROT</name>
<organism evidence="1 2">
    <name type="scientific">Skermanella cutis</name>
    <dbReference type="NCBI Taxonomy" id="2775420"/>
    <lineage>
        <taxon>Bacteria</taxon>
        <taxon>Pseudomonadati</taxon>
        <taxon>Pseudomonadota</taxon>
        <taxon>Alphaproteobacteria</taxon>
        <taxon>Rhodospirillales</taxon>
        <taxon>Azospirillaceae</taxon>
        <taxon>Skermanella</taxon>
    </lineage>
</organism>
<reference evidence="1" key="1">
    <citation type="submission" date="2021-02" db="EMBL/GenBank/DDBJ databases">
        <title>Skermanella TT6 skin isolate.</title>
        <authorList>
            <person name="Lee K."/>
            <person name="Ganzorig M."/>
        </authorList>
    </citation>
    <scope>NUCLEOTIDE SEQUENCE</scope>
    <source>
        <strain evidence="1">TT6</strain>
    </source>
</reference>
<protein>
    <submittedName>
        <fullName evidence="1">PAS domain-containing protein</fullName>
    </submittedName>
</protein>
<evidence type="ECO:0000313" key="2">
    <source>
        <dbReference type="Proteomes" id="UP000595197"/>
    </source>
</evidence>
<sequence length="177" mass="20090">MSNGPPRMKMYSAYPNECEQSKPGIVEEPIDEATVRCRNFQSRLTEKLWHWWAEAGRDGVPNWSSFDVTKHAPLIPNIYVVRALDGCFQFRLYGERAIQIIGQNMTGQVIAPETPGAISEHLHDYFSRVLAGGQAWRCTGRLLYKNREHIRFESVDIPLIRYGAAPDTILGVIDLVS</sequence>
<keyword evidence="2" id="KW-1185">Reference proteome</keyword>
<proteinExistence type="predicted"/>
<dbReference type="EMBL" id="CP067421">
    <property type="protein sequence ID" value="QQP92947.1"/>
    <property type="molecule type" value="Genomic_DNA"/>
</dbReference>
<gene>
    <name evidence="1" type="ORF">IGS68_31430</name>
</gene>
<dbReference type="RefSeq" id="WP_201082240.1">
    <property type="nucleotide sequence ID" value="NZ_CP067421.1"/>
</dbReference>
<geneLocation type="plasmid" evidence="1 2">
    <name>pTT6-1</name>
</geneLocation>
<dbReference type="Proteomes" id="UP000595197">
    <property type="component" value="Plasmid pTT6-1"/>
</dbReference>
<keyword evidence="1" id="KW-0614">Plasmid</keyword>
<accession>A0ABX7BEY0</accession>
<evidence type="ECO:0000313" key="1">
    <source>
        <dbReference type="EMBL" id="QQP92947.1"/>
    </source>
</evidence>